<evidence type="ECO:0000256" key="6">
    <source>
        <dbReference type="SAM" id="Phobius"/>
    </source>
</evidence>
<comment type="caution">
    <text evidence="8">The sequence shown here is derived from an EMBL/GenBank/DDBJ whole genome shotgun (WGS) entry which is preliminary data.</text>
</comment>
<evidence type="ECO:0000256" key="5">
    <source>
        <dbReference type="ARBA" id="ARBA00023136"/>
    </source>
</evidence>
<feature type="transmembrane region" description="Helical" evidence="6">
    <location>
        <begin position="72"/>
        <end position="95"/>
    </location>
</feature>
<protein>
    <recommendedName>
        <fullName evidence="7">VTT domain-containing protein</fullName>
    </recommendedName>
</protein>
<evidence type="ECO:0000256" key="2">
    <source>
        <dbReference type="ARBA" id="ARBA00022475"/>
    </source>
</evidence>
<name>A0A0F9MIQ9_9ZZZZ</name>
<dbReference type="InterPro" id="IPR032816">
    <property type="entry name" value="VTT_dom"/>
</dbReference>
<feature type="transmembrane region" description="Helical" evidence="6">
    <location>
        <begin position="195"/>
        <end position="213"/>
    </location>
</feature>
<reference evidence="8" key="1">
    <citation type="journal article" date="2015" name="Nature">
        <title>Complex archaea that bridge the gap between prokaryotes and eukaryotes.</title>
        <authorList>
            <person name="Spang A."/>
            <person name="Saw J.H."/>
            <person name="Jorgensen S.L."/>
            <person name="Zaremba-Niedzwiedzka K."/>
            <person name="Martijn J."/>
            <person name="Lind A.E."/>
            <person name="van Eijk R."/>
            <person name="Schleper C."/>
            <person name="Guy L."/>
            <person name="Ettema T.J."/>
        </authorList>
    </citation>
    <scope>NUCLEOTIDE SEQUENCE</scope>
</reference>
<keyword evidence="2" id="KW-1003">Cell membrane</keyword>
<evidence type="ECO:0000256" key="3">
    <source>
        <dbReference type="ARBA" id="ARBA00022692"/>
    </source>
</evidence>
<dbReference type="PANTHER" id="PTHR30353">
    <property type="entry name" value="INNER MEMBRANE PROTEIN DEDA-RELATED"/>
    <property type="match status" value="1"/>
</dbReference>
<proteinExistence type="predicted"/>
<dbReference type="Pfam" id="PF09335">
    <property type="entry name" value="VTT_dom"/>
    <property type="match status" value="1"/>
</dbReference>
<dbReference type="InterPro" id="IPR032818">
    <property type="entry name" value="DedA-like"/>
</dbReference>
<dbReference type="GO" id="GO:0005886">
    <property type="term" value="C:plasma membrane"/>
    <property type="evidence" value="ECO:0007669"/>
    <property type="project" value="UniProtKB-SubCell"/>
</dbReference>
<evidence type="ECO:0000256" key="1">
    <source>
        <dbReference type="ARBA" id="ARBA00004651"/>
    </source>
</evidence>
<feature type="domain" description="VTT" evidence="7">
    <location>
        <begin position="47"/>
        <end position="181"/>
    </location>
</feature>
<dbReference type="AlphaFoldDB" id="A0A0F9MIQ9"/>
<keyword evidence="3 6" id="KW-0812">Transmembrane</keyword>
<evidence type="ECO:0000256" key="4">
    <source>
        <dbReference type="ARBA" id="ARBA00022989"/>
    </source>
</evidence>
<dbReference type="PANTHER" id="PTHR30353:SF0">
    <property type="entry name" value="TRANSMEMBRANE PROTEIN"/>
    <property type="match status" value="1"/>
</dbReference>
<accession>A0A0F9MIQ9</accession>
<dbReference type="EMBL" id="LAZR01008779">
    <property type="protein sequence ID" value="KKM76610.1"/>
    <property type="molecule type" value="Genomic_DNA"/>
</dbReference>
<sequence>MNSILDFLLHLDAYLFTMIIDYGPWVYAILFAFIFIETGLVIMPFLPGDSLLFAAGGFCAGVENETGETAQLSLLIVLITLMAAAVLGDSLNYYLGKTFGLRALAWEIAGKKLVSEKNIDKTRDFFDKNGPRTIIIARFIPVIRTFAPFVAGIGGMHYSKFIRYNILGGTVWVLVLTSVGYFFGNLPFVKDNFEIVIFGIIALSLIPVGIEFFSGRSSK</sequence>
<keyword evidence="4 6" id="KW-1133">Transmembrane helix</keyword>
<evidence type="ECO:0000259" key="7">
    <source>
        <dbReference type="Pfam" id="PF09335"/>
    </source>
</evidence>
<gene>
    <name evidence="8" type="ORF">LCGC14_1378430</name>
</gene>
<evidence type="ECO:0000313" key="8">
    <source>
        <dbReference type="EMBL" id="KKM76610.1"/>
    </source>
</evidence>
<keyword evidence="5 6" id="KW-0472">Membrane</keyword>
<feature type="transmembrane region" description="Helical" evidence="6">
    <location>
        <begin position="164"/>
        <end position="183"/>
    </location>
</feature>
<comment type="subcellular location">
    <subcellularLocation>
        <location evidence="1">Cell membrane</location>
        <topology evidence="1">Multi-pass membrane protein</topology>
    </subcellularLocation>
</comment>
<organism evidence="8">
    <name type="scientific">marine sediment metagenome</name>
    <dbReference type="NCBI Taxonomy" id="412755"/>
    <lineage>
        <taxon>unclassified sequences</taxon>
        <taxon>metagenomes</taxon>
        <taxon>ecological metagenomes</taxon>
    </lineage>
</organism>